<evidence type="ECO:0000313" key="2">
    <source>
        <dbReference type="EMBL" id="KKM73033.1"/>
    </source>
</evidence>
<protein>
    <submittedName>
        <fullName evidence="2">Uncharacterized protein</fullName>
    </submittedName>
</protein>
<reference evidence="2" key="1">
    <citation type="journal article" date="2015" name="Nature">
        <title>Complex archaea that bridge the gap between prokaryotes and eukaryotes.</title>
        <authorList>
            <person name="Spang A."/>
            <person name="Saw J.H."/>
            <person name="Jorgensen S.L."/>
            <person name="Zaremba-Niedzwiedzka K."/>
            <person name="Martijn J."/>
            <person name="Lind A.E."/>
            <person name="van Eijk R."/>
            <person name="Schleper C."/>
            <person name="Guy L."/>
            <person name="Ettema T.J."/>
        </authorList>
    </citation>
    <scope>NUCLEOTIDE SEQUENCE</scope>
</reference>
<dbReference type="EMBL" id="LAZR01009370">
    <property type="protein sequence ID" value="KKM73033.1"/>
    <property type="molecule type" value="Genomic_DNA"/>
</dbReference>
<comment type="caution">
    <text evidence="2">The sequence shown here is derived from an EMBL/GenBank/DDBJ whole genome shotgun (WGS) entry which is preliminary data.</text>
</comment>
<dbReference type="AlphaFoldDB" id="A0A0F9JTK4"/>
<feature type="non-terminal residue" evidence="2">
    <location>
        <position position="1"/>
    </location>
</feature>
<feature type="coiled-coil region" evidence="1">
    <location>
        <begin position="4"/>
        <end position="41"/>
    </location>
</feature>
<gene>
    <name evidence="2" type="ORF">LCGC14_1414670</name>
</gene>
<evidence type="ECO:0000256" key="1">
    <source>
        <dbReference type="SAM" id="Coils"/>
    </source>
</evidence>
<accession>A0A0F9JTK4</accession>
<organism evidence="2">
    <name type="scientific">marine sediment metagenome</name>
    <dbReference type="NCBI Taxonomy" id="412755"/>
    <lineage>
        <taxon>unclassified sequences</taxon>
        <taxon>metagenomes</taxon>
        <taxon>ecological metagenomes</taxon>
    </lineage>
</organism>
<proteinExistence type="predicted"/>
<keyword evidence="1" id="KW-0175">Coiled coil</keyword>
<name>A0A0F9JTK4_9ZZZZ</name>
<sequence>QAKWTIAETEKVNHRNEAERLKNENSELAAALACREEAEKTERGGT</sequence>